<proteinExistence type="predicted"/>
<dbReference type="STRING" id="1215343.B488_08210"/>
<dbReference type="Gene3D" id="1.10.3700.10">
    <property type="entry name" value="AGR C 984p-like"/>
    <property type="match status" value="4"/>
</dbReference>
<organism evidence="1 2">
    <name type="scientific">Liberibacter crescens (strain BT-1)</name>
    <dbReference type="NCBI Taxonomy" id="1215343"/>
    <lineage>
        <taxon>Bacteria</taxon>
        <taxon>Pseudomonadati</taxon>
        <taxon>Pseudomonadota</taxon>
        <taxon>Alphaproteobacteria</taxon>
        <taxon>Hyphomicrobiales</taxon>
        <taxon>Rhizobiaceae</taxon>
        <taxon>Liberibacter</taxon>
    </lineage>
</organism>
<dbReference type="InterPro" id="IPR010626">
    <property type="entry name" value="DUF1217"/>
</dbReference>
<name>L0EVW2_LIBCB</name>
<evidence type="ECO:0000313" key="1">
    <source>
        <dbReference type="EMBL" id="AGA64813.1"/>
    </source>
</evidence>
<dbReference type="eggNOG" id="ENOG502ZBJH">
    <property type="taxonomic scope" value="Bacteria"/>
</dbReference>
<dbReference type="PATRIC" id="fig|1215343.11.peg.846"/>
<dbReference type="HOGENOM" id="CLU_013150_0_0_5"/>
<dbReference type="Pfam" id="PF06748">
    <property type="entry name" value="DUF1217"/>
    <property type="match status" value="3"/>
</dbReference>
<dbReference type="SUPFAM" id="SSF158837">
    <property type="entry name" value="AGR C 984p-like"/>
    <property type="match status" value="5"/>
</dbReference>
<keyword evidence="1" id="KW-0966">Cell projection</keyword>
<sequence length="723" mass="84037">MTYTHMRYHALENKLKLNVLSKVSNTPRVADDRKYYQENIRKISSVDQFMADNRLYAYAMKAYGLEDMSYAKALMRKALESDLADSKSFVNTLHDSRYREFAKAFNLSSPQKSLQTKTQEEDVISRYLKSYSKEEHREAFETQYFKNNIHKIETVDQLLNNKRLRHYILKAFGIDQQHISHSFLRKVLICDPHDPESFVHSLKKDAWIKLANAFHFEEDGKTAKNGLLTEKQQETITENYLLETSSFLTKKIVPLDQSYYKAKIGSVSSVTHLVKDKRLFRIIKTALGFDSTMTPSEFVTITTDKELAKGSGVSQVTDFFNINAYGQEKNGKEIQSVEQTFKLLELYEKHYHNHRNKIIKDSIKNYKKTLQNIVSIKDLSYAGFKSGTTVKDKKIQQPIEMILRAFDIKAEELSKKEFHSLLASDILDPHSDVNRSRDQRFIQLNRAFNFDSNGNASSPFQALSEKTIQDYRDSYIKNKTRFLTQLERKKNEKDLNPEITYFEENIRKIHHPDDFTADKRLVHFMLEAKGIKPDTVTENLLKETFTSYFNTPDNFIHTSNDYRFMEIVASFHFDANKKLSRNSAHQIQSPENIMKTMHLHTHQILEEEEGKKDINRRLALYFERKAPTITNIYDFLSDKALYQVISKTLGLSSYFRSGDIDKQAATLKKSINIKDFQDPEKLKNFIKRFNSATNSENSVLIPGFNSSIKNSGIFSLIQSLPLS</sequence>
<protein>
    <submittedName>
        <fullName evidence="1">Flagellar basal-body rod protein FlgF</fullName>
    </submittedName>
</protein>
<accession>L0EVW2</accession>
<dbReference type="AlphaFoldDB" id="L0EVW2"/>
<keyword evidence="1" id="KW-0969">Cilium</keyword>
<gene>
    <name evidence="1" type="ordered locus">B488_08210</name>
</gene>
<keyword evidence="1" id="KW-0282">Flagellum</keyword>
<reference evidence="1 2" key="1">
    <citation type="journal article" date="2012" name="Stand. Genomic Sci.">
        <title>Complete genome sequence of Liberibacter crescens BT-1.</title>
        <authorList>
            <person name="Leonard M.T."/>
            <person name="Fagen J.R."/>
            <person name="Davis-Richardson A.G."/>
            <person name="Davis M.J."/>
            <person name="Triplett E.W."/>
        </authorList>
    </citation>
    <scope>NUCLEOTIDE SEQUENCE [LARGE SCALE GENOMIC DNA]</scope>
    <source>
        <strain evidence="1 2">BT-1</strain>
    </source>
</reference>
<dbReference type="KEGG" id="lcc:B488_08210"/>
<dbReference type="Proteomes" id="UP000010799">
    <property type="component" value="Chromosome"/>
</dbReference>
<evidence type="ECO:0000313" key="2">
    <source>
        <dbReference type="Proteomes" id="UP000010799"/>
    </source>
</evidence>
<dbReference type="InterPro" id="IPR023157">
    <property type="entry name" value="AGR-C-984p-like_sf"/>
</dbReference>
<dbReference type="EMBL" id="CP003789">
    <property type="protein sequence ID" value="AGA64813.1"/>
    <property type="molecule type" value="Genomic_DNA"/>
</dbReference>
<dbReference type="RefSeq" id="WP_015273240.1">
    <property type="nucleotide sequence ID" value="NC_019907.1"/>
</dbReference>
<keyword evidence="2" id="KW-1185">Reference proteome</keyword>